<evidence type="ECO:0000313" key="1">
    <source>
        <dbReference type="EMBL" id="NDL59908.1"/>
    </source>
</evidence>
<dbReference type="Proteomes" id="UP000460435">
    <property type="component" value="Unassembled WGS sequence"/>
</dbReference>
<protein>
    <submittedName>
        <fullName evidence="1">Uncharacterized protein</fullName>
    </submittedName>
</protein>
<dbReference type="RefSeq" id="WP_162452621.1">
    <property type="nucleotide sequence ID" value="NZ_WLZY01000009.1"/>
</dbReference>
<gene>
    <name evidence="1" type="ORF">F7O44_22800</name>
</gene>
<proteinExistence type="predicted"/>
<reference evidence="1 2" key="1">
    <citation type="submission" date="2019-11" db="EMBL/GenBank/DDBJ databases">
        <authorList>
            <person name="Li X.-J."/>
            <person name="Feng X.-M."/>
        </authorList>
    </citation>
    <scope>NUCLEOTIDE SEQUENCE [LARGE SCALE GENOMIC DNA]</scope>
    <source>
        <strain evidence="1 2">XMNu-373</strain>
    </source>
</reference>
<sequence length="71" mass="8004">MDEAERLRELADDVDELVVPVERELSSQLENGDFAGRLADEAEGIVQTMSQRLSSLAENLRIIADERDEED</sequence>
<evidence type="ECO:0000313" key="2">
    <source>
        <dbReference type="Proteomes" id="UP000460435"/>
    </source>
</evidence>
<name>A0A7K3MBY6_9ACTN</name>
<keyword evidence="2" id="KW-1185">Reference proteome</keyword>
<dbReference type="AlphaFoldDB" id="A0A7K3MBY6"/>
<organism evidence="1 2">
    <name type="scientific">Phytoactinopolyspora mesophila</name>
    <dbReference type="NCBI Taxonomy" id="2650750"/>
    <lineage>
        <taxon>Bacteria</taxon>
        <taxon>Bacillati</taxon>
        <taxon>Actinomycetota</taxon>
        <taxon>Actinomycetes</taxon>
        <taxon>Jiangellales</taxon>
        <taxon>Jiangellaceae</taxon>
        <taxon>Phytoactinopolyspora</taxon>
    </lineage>
</organism>
<dbReference type="EMBL" id="WLZY01000009">
    <property type="protein sequence ID" value="NDL59908.1"/>
    <property type="molecule type" value="Genomic_DNA"/>
</dbReference>
<accession>A0A7K3MBY6</accession>
<comment type="caution">
    <text evidence="1">The sequence shown here is derived from an EMBL/GenBank/DDBJ whole genome shotgun (WGS) entry which is preliminary data.</text>
</comment>